<dbReference type="InterPro" id="IPR044035">
    <property type="entry name" value="DUF5698"/>
</dbReference>
<comment type="subcellular location">
    <subcellularLocation>
        <location evidence="1 6">Cell membrane</location>
        <topology evidence="1 6">Multi-pass membrane protein</topology>
    </subcellularLocation>
</comment>
<dbReference type="Proteomes" id="UP000245934">
    <property type="component" value="Unassembled WGS sequence"/>
</dbReference>
<dbReference type="InterPro" id="IPR022930">
    <property type="entry name" value="UPF0316"/>
</dbReference>
<dbReference type="EMBL" id="QGMZ01000011">
    <property type="protein sequence ID" value="PWR75239.1"/>
    <property type="molecule type" value="Genomic_DNA"/>
</dbReference>
<proteinExistence type="inferred from homology"/>
<dbReference type="Pfam" id="PF18955">
    <property type="entry name" value="DUF5698"/>
    <property type="match status" value="1"/>
</dbReference>
<feature type="transmembrane region" description="Helical" evidence="6">
    <location>
        <begin position="44"/>
        <end position="62"/>
    </location>
</feature>
<dbReference type="CDD" id="cd16381">
    <property type="entry name" value="YitT_C_like_1"/>
    <property type="match status" value="1"/>
</dbReference>
<comment type="caution">
    <text evidence="9">The sequence shown here is derived from an EMBL/GenBank/DDBJ whole genome shotgun (WGS) entry which is preliminary data.</text>
</comment>
<dbReference type="PANTHER" id="PTHR40060:SF1">
    <property type="entry name" value="UPF0316 PROTEIN YEBE"/>
    <property type="match status" value="1"/>
</dbReference>
<evidence type="ECO:0000256" key="6">
    <source>
        <dbReference type="HAMAP-Rule" id="MF_01515"/>
    </source>
</evidence>
<keyword evidence="5 6" id="KW-0472">Membrane</keyword>
<sequence length="200" mass="22670">MDFSFFSPEIFTFVIVPLLIFLARICDVSIGTVRYILISRGFKTIAPIFGFFEVIIWLLAIGQAMGNISNPICYIAYGGGFAAGTYIGMMIEERMRLGMAIVRLITPLPAVDFIERLHQYGYGVTSIMAEGAISKVTIIFMVVKRSRIPELIILIRDFNPNAFYTIEDVRSACEGIFPQDSDNNPFEIFKKPFYFISKRK</sequence>
<evidence type="ECO:0000259" key="8">
    <source>
        <dbReference type="Pfam" id="PF18955"/>
    </source>
</evidence>
<dbReference type="PANTHER" id="PTHR40060">
    <property type="entry name" value="UPF0316 PROTEIN YEBE"/>
    <property type="match status" value="1"/>
</dbReference>
<name>A0A2V2N5Z5_9EURY</name>
<dbReference type="RefSeq" id="WP_109940101.1">
    <property type="nucleotide sequence ID" value="NZ_CP176366.1"/>
</dbReference>
<dbReference type="HAMAP" id="MF_01515">
    <property type="entry name" value="UPF0316"/>
    <property type="match status" value="1"/>
</dbReference>
<feature type="transmembrane region" description="Helical" evidence="6">
    <location>
        <begin position="68"/>
        <end position="89"/>
    </location>
</feature>
<evidence type="ECO:0000256" key="5">
    <source>
        <dbReference type="ARBA" id="ARBA00023136"/>
    </source>
</evidence>
<gene>
    <name evidence="9" type="ORF">DLD82_05465</name>
</gene>
<dbReference type="Pfam" id="PF10035">
    <property type="entry name" value="DUF2179"/>
    <property type="match status" value="1"/>
</dbReference>
<keyword evidence="3 6" id="KW-0812">Transmembrane</keyword>
<keyword evidence="2 6" id="KW-1003">Cell membrane</keyword>
<dbReference type="OrthoDB" id="146491at2157"/>
<evidence type="ECO:0000313" key="10">
    <source>
        <dbReference type="Proteomes" id="UP000245934"/>
    </source>
</evidence>
<organism evidence="9 10">
    <name type="scientific">Methanospirillum stamsii</name>
    <dbReference type="NCBI Taxonomy" id="1277351"/>
    <lineage>
        <taxon>Archaea</taxon>
        <taxon>Methanobacteriati</taxon>
        <taxon>Methanobacteriota</taxon>
        <taxon>Stenosarchaea group</taxon>
        <taxon>Methanomicrobia</taxon>
        <taxon>Methanomicrobiales</taxon>
        <taxon>Methanospirillaceae</taxon>
        <taxon>Methanospirillum</taxon>
    </lineage>
</organism>
<comment type="similarity">
    <text evidence="6">Belongs to the UPF0316 family.</text>
</comment>
<dbReference type="GO" id="GO:0005886">
    <property type="term" value="C:plasma membrane"/>
    <property type="evidence" value="ECO:0007669"/>
    <property type="project" value="UniProtKB-SubCell"/>
</dbReference>
<keyword evidence="4 6" id="KW-1133">Transmembrane helix</keyword>
<protein>
    <recommendedName>
        <fullName evidence="6">UPF0316 protein DLD82_05465</fullName>
    </recommendedName>
</protein>
<feature type="domain" description="DUF2179" evidence="7">
    <location>
        <begin position="122"/>
        <end position="171"/>
    </location>
</feature>
<dbReference type="InterPro" id="IPR015867">
    <property type="entry name" value="N-reg_PII/ATP_PRibTrfase_C"/>
</dbReference>
<dbReference type="NCBIfam" id="NF003191">
    <property type="entry name" value="PRK04164.1-2"/>
    <property type="match status" value="1"/>
</dbReference>
<reference evidence="9 10" key="1">
    <citation type="submission" date="2018-05" db="EMBL/GenBank/DDBJ databases">
        <title>Draft genome of Methanospirillum stamsii Pt1.</title>
        <authorList>
            <person name="Dueholm M.S."/>
            <person name="Nielsen P.H."/>
            <person name="Bakmann L.F."/>
            <person name="Otzen D.E."/>
        </authorList>
    </citation>
    <scope>NUCLEOTIDE SEQUENCE [LARGE SCALE GENOMIC DNA]</scope>
    <source>
        <strain evidence="9 10">Pt1</strain>
    </source>
</reference>
<evidence type="ECO:0000256" key="4">
    <source>
        <dbReference type="ARBA" id="ARBA00022989"/>
    </source>
</evidence>
<evidence type="ECO:0000259" key="7">
    <source>
        <dbReference type="Pfam" id="PF10035"/>
    </source>
</evidence>
<feature type="transmembrane region" description="Helical" evidence="6">
    <location>
        <begin position="12"/>
        <end position="37"/>
    </location>
</feature>
<accession>A0A2V2N5Z5</accession>
<evidence type="ECO:0000313" key="9">
    <source>
        <dbReference type="EMBL" id="PWR75239.1"/>
    </source>
</evidence>
<dbReference type="Gene3D" id="3.30.70.120">
    <property type="match status" value="1"/>
</dbReference>
<keyword evidence="10" id="KW-1185">Reference proteome</keyword>
<dbReference type="InterPro" id="IPR019264">
    <property type="entry name" value="DUF2179"/>
</dbReference>
<feature type="domain" description="DUF5698" evidence="8">
    <location>
        <begin position="32"/>
        <end position="89"/>
    </location>
</feature>
<dbReference type="AlphaFoldDB" id="A0A2V2N5Z5"/>
<evidence type="ECO:0000256" key="2">
    <source>
        <dbReference type="ARBA" id="ARBA00022475"/>
    </source>
</evidence>
<dbReference type="GeneID" id="97610848"/>
<evidence type="ECO:0000256" key="3">
    <source>
        <dbReference type="ARBA" id="ARBA00022692"/>
    </source>
</evidence>
<evidence type="ECO:0000256" key="1">
    <source>
        <dbReference type="ARBA" id="ARBA00004651"/>
    </source>
</evidence>